<proteinExistence type="predicted"/>
<dbReference type="Proteomes" id="UP000237839">
    <property type="component" value="Unassembled WGS sequence"/>
</dbReference>
<reference evidence="2 3" key="1">
    <citation type="submission" date="2018-02" db="EMBL/GenBank/DDBJ databases">
        <title>Solimicrobium silvestre gen. nov., sp. nov., isolated from alpine forest soil.</title>
        <authorList>
            <person name="Margesin R."/>
            <person name="Albuquerque L."/>
            <person name="Zhang D.-C."/>
            <person name="Froufe H.J.C."/>
            <person name="Severino R."/>
            <person name="Roxo I."/>
            <person name="Egas C."/>
            <person name="Da Costa M.S."/>
        </authorList>
    </citation>
    <scope>NUCLEOTIDE SEQUENCE [LARGE SCALE GENOMIC DNA]</scope>
    <source>
        <strain evidence="2 3">S20-91</strain>
    </source>
</reference>
<evidence type="ECO:0000256" key="1">
    <source>
        <dbReference type="SAM" id="Phobius"/>
    </source>
</evidence>
<organism evidence="2 3">
    <name type="scientific">Solimicrobium silvestre</name>
    <dbReference type="NCBI Taxonomy" id="2099400"/>
    <lineage>
        <taxon>Bacteria</taxon>
        <taxon>Pseudomonadati</taxon>
        <taxon>Pseudomonadota</taxon>
        <taxon>Betaproteobacteria</taxon>
        <taxon>Burkholderiales</taxon>
        <taxon>Oxalobacteraceae</taxon>
        <taxon>Solimicrobium</taxon>
    </lineage>
</organism>
<evidence type="ECO:0000313" key="2">
    <source>
        <dbReference type="EMBL" id="PRC92288.1"/>
    </source>
</evidence>
<dbReference type="AlphaFoldDB" id="A0A2S9GX54"/>
<name>A0A2S9GX54_9BURK</name>
<gene>
    <name evidence="2" type="ORF">S2091_2947</name>
</gene>
<keyword evidence="3" id="KW-1185">Reference proteome</keyword>
<feature type="transmembrane region" description="Helical" evidence="1">
    <location>
        <begin position="49"/>
        <end position="66"/>
    </location>
</feature>
<accession>A0A2S9GX54</accession>
<keyword evidence="1" id="KW-0812">Transmembrane</keyword>
<keyword evidence="1" id="KW-1133">Transmembrane helix</keyword>
<dbReference type="EMBL" id="PUGF01000014">
    <property type="protein sequence ID" value="PRC92288.1"/>
    <property type="molecule type" value="Genomic_DNA"/>
</dbReference>
<sequence length="84" mass="9536">MRMTDTTSAALTFVIPRNWRLFLVVFLVKMWRLKACPHLIVPPGRTRKRFLAELLVFIFGITLLSVKDSSNFNVIVGGSELATL</sequence>
<protein>
    <submittedName>
        <fullName evidence="2">Uncharacterized protein</fullName>
    </submittedName>
</protein>
<comment type="caution">
    <text evidence="2">The sequence shown here is derived from an EMBL/GenBank/DDBJ whole genome shotgun (WGS) entry which is preliminary data.</text>
</comment>
<evidence type="ECO:0000313" key="3">
    <source>
        <dbReference type="Proteomes" id="UP000237839"/>
    </source>
</evidence>
<keyword evidence="1" id="KW-0472">Membrane</keyword>